<dbReference type="PANTHER" id="PTHR14614">
    <property type="entry name" value="HEPATOCELLULAR CARCINOMA-ASSOCIATED ANTIGEN"/>
    <property type="match status" value="1"/>
</dbReference>
<dbReference type="OrthoDB" id="433955at2759"/>
<dbReference type="AlphaFoldDB" id="A0A642V6V2"/>
<evidence type="ECO:0000313" key="1">
    <source>
        <dbReference type="EMBL" id="KAA8915820.1"/>
    </source>
</evidence>
<dbReference type="CDD" id="cd02440">
    <property type="entry name" value="AdoMet_MTases"/>
    <property type="match status" value="1"/>
</dbReference>
<gene>
    <name evidence="1" type="ORF">TRICI_002030</name>
</gene>
<dbReference type="EMBL" id="SWFS01000138">
    <property type="protein sequence ID" value="KAA8915820.1"/>
    <property type="molecule type" value="Genomic_DNA"/>
</dbReference>
<dbReference type="InterPro" id="IPR029063">
    <property type="entry name" value="SAM-dependent_MTases_sf"/>
</dbReference>
<dbReference type="Gene3D" id="3.40.50.150">
    <property type="entry name" value="Vaccinia Virus protein VP39"/>
    <property type="match status" value="1"/>
</dbReference>
<dbReference type="GO" id="GO:0005829">
    <property type="term" value="C:cytosol"/>
    <property type="evidence" value="ECO:0007669"/>
    <property type="project" value="TreeGrafter"/>
</dbReference>
<dbReference type="Proteomes" id="UP000761534">
    <property type="component" value="Unassembled WGS sequence"/>
</dbReference>
<reference evidence="1" key="1">
    <citation type="journal article" date="2019" name="G3 (Bethesda)">
        <title>Genome Assemblies of Two Rare Opportunistic Yeast Pathogens: Diutina rugosa (syn. Candida rugosa) and Trichomonascus ciferrii (syn. Candida ciferrii).</title>
        <authorList>
            <person name="Mixao V."/>
            <person name="Saus E."/>
            <person name="Hansen A.P."/>
            <person name="Lass-Florl C."/>
            <person name="Gabaldon T."/>
        </authorList>
    </citation>
    <scope>NUCLEOTIDE SEQUENCE</scope>
    <source>
        <strain evidence="1">CBS 4856</strain>
    </source>
</reference>
<dbReference type="GO" id="GO:0008757">
    <property type="term" value="F:S-adenosylmethionine-dependent methyltransferase activity"/>
    <property type="evidence" value="ECO:0007669"/>
    <property type="project" value="UniProtKB-ARBA"/>
</dbReference>
<proteinExistence type="predicted"/>
<dbReference type="VEuPathDB" id="FungiDB:TRICI_002030"/>
<comment type="caution">
    <text evidence="1">The sequence shown here is derived from an EMBL/GenBank/DDBJ whole genome shotgun (WGS) entry which is preliminary data.</text>
</comment>
<accession>A0A642V6V2</accession>
<sequence>MASHGLDLPNLGLRPDISTLLAALELFARRDGNDFEDEPETEGQGDVLVDAAGAFHWLTMVVSSSLAWIEDSDAKEKIWALAGARMAERCGRMAAPTKTREIRIPSGSDDTEDLTISIVEPSLTSDSLGLKIWGSSYVLSKRLLREHHQQHKMLHGQILELGSGTGLFGIVAAKLGYKMYLTDLPEIVSNLQKNVDLNNQPEASIEVLDWNDPESFALDGSKFDTVVVADPIYSSEHPQLVANMVKRYLKPTPDSRLVVQFPQRPKYQDLRDEFYNLLTQQGLSSCLRETEAGRDEFGQMNYEFSLWKL</sequence>
<evidence type="ECO:0000313" key="2">
    <source>
        <dbReference type="Proteomes" id="UP000761534"/>
    </source>
</evidence>
<dbReference type="InterPro" id="IPR019410">
    <property type="entry name" value="Methyltransf_16"/>
</dbReference>
<protein>
    <submittedName>
        <fullName evidence="1">Uncharacterized protein</fullName>
    </submittedName>
</protein>
<organism evidence="1 2">
    <name type="scientific">Trichomonascus ciferrii</name>
    <dbReference type="NCBI Taxonomy" id="44093"/>
    <lineage>
        <taxon>Eukaryota</taxon>
        <taxon>Fungi</taxon>
        <taxon>Dikarya</taxon>
        <taxon>Ascomycota</taxon>
        <taxon>Saccharomycotina</taxon>
        <taxon>Dipodascomycetes</taxon>
        <taxon>Dipodascales</taxon>
        <taxon>Trichomonascaceae</taxon>
        <taxon>Trichomonascus</taxon>
        <taxon>Trichomonascus ciferrii complex</taxon>
    </lineage>
</organism>
<dbReference type="SUPFAM" id="SSF53335">
    <property type="entry name" value="S-adenosyl-L-methionine-dependent methyltransferases"/>
    <property type="match status" value="1"/>
</dbReference>
<dbReference type="Pfam" id="PF10294">
    <property type="entry name" value="Methyltransf_16"/>
    <property type="match status" value="1"/>
</dbReference>
<keyword evidence="2" id="KW-1185">Reference proteome</keyword>
<dbReference type="PANTHER" id="PTHR14614:SF156">
    <property type="entry name" value="PROTEIN-LYSINE N-METHYLTRANSFERASE EFM2"/>
    <property type="match status" value="1"/>
</dbReference>
<name>A0A642V6V2_9ASCO</name>